<keyword evidence="3" id="KW-1185">Reference proteome</keyword>
<gene>
    <name evidence="2" type="ORF">ACFFRE_10240</name>
</gene>
<comment type="caution">
    <text evidence="2">The sequence shown here is derived from an EMBL/GenBank/DDBJ whole genome shotgun (WGS) entry which is preliminary data.</text>
</comment>
<keyword evidence="1" id="KW-0472">Membrane</keyword>
<dbReference type="RefSeq" id="WP_377790112.1">
    <property type="nucleotide sequence ID" value="NZ_JBHLYQ010000110.1"/>
</dbReference>
<organism evidence="2 3">
    <name type="scientific">Aciditerrimonas ferrireducens</name>
    <dbReference type="NCBI Taxonomy" id="667306"/>
    <lineage>
        <taxon>Bacteria</taxon>
        <taxon>Bacillati</taxon>
        <taxon>Actinomycetota</taxon>
        <taxon>Acidimicrobiia</taxon>
        <taxon>Acidimicrobiales</taxon>
        <taxon>Acidimicrobiaceae</taxon>
        <taxon>Aciditerrimonas</taxon>
    </lineage>
</organism>
<evidence type="ECO:0000313" key="3">
    <source>
        <dbReference type="Proteomes" id="UP001589788"/>
    </source>
</evidence>
<sequence>MSAADIVLLVLSFAVLVYLGFALVKPERF</sequence>
<feature type="transmembrane region" description="Helical" evidence="1">
    <location>
        <begin position="6"/>
        <end position="24"/>
    </location>
</feature>
<evidence type="ECO:0000313" key="2">
    <source>
        <dbReference type="EMBL" id="MFC0082508.1"/>
    </source>
</evidence>
<reference evidence="2 3" key="1">
    <citation type="submission" date="2024-09" db="EMBL/GenBank/DDBJ databases">
        <authorList>
            <person name="Sun Q."/>
            <person name="Mori K."/>
        </authorList>
    </citation>
    <scope>NUCLEOTIDE SEQUENCE [LARGE SCALE GENOMIC DNA]</scope>
    <source>
        <strain evidence="2 3">JCM 15389</strain>
    </source>
</reference>
<dbReference type="EMBL" id="JBHLYQ010000110">
    <property type="protein sequence ID" value="MFC0082508.1"/>
    <property type="molecule type" value="Genomic_DNA"/>
</dbReference>
<keyword evidence="1" id="KW-0812">Transmembrane</keyword>
<keyword evidence="1" id="KW-1133">Transmembrane helix</keyword>
<name>A0ABV6C4B7_9ACTN</name>
<evidence type="ECO:0000256" key="1">
    <source>
        <dbReference type="SAM" id="Phobius"/>
    </source>
</evidence>
<accession>A0ABV6C4B7</accession>
<proteinExistence type="predicted"/>
<dbReference type="InterPro" id="IPR011726">
    <property type="entry name" value="KdpF"/>
</dbReference>
<dbReference type="Pfam" id="PF09604">
    <property type="entry name" value="Potass_KdpF"/>
    <property type="match status" value="1"/>
</dbReference>
<protein>
    <submittedName>
        <fullName evidence="2">Potassium-transporting ATPase subunit F</fullName>
    </submittedName>
</protein>
<dbReference type="Proteomes" id="UP001589788">
    <property type="component" value="Unassembled WGS sequence"/>
</dbReference>